<dbReference type="GO" id="GO:0046872">
    <property type="term" value="F:metal ion binding"/>
    <property type="evidence" value="ECO:0007669"/>
    <property type="project" value="UniProtKB-KW"/>
</dbReference>
<keyword evidence="7" id="KW-0249">Electron transport</keyword>
<evidence type="ECO:0000313" key="13">
    <source>
        <dbReference type="EMBL" id="KAE8707384.1"/>
    </source>
</evidence>
<organism evidence="13 14">
    <name type="scientific">Hibiscus syriacus</name>
    <name type="common">Rose of Sharon</name>
    <dbReference type="NCBI Taxonomy" id="106335"/>
    <lineage>
        <taxon>Eukaryota</taxon>
        <taxon>Viridiplantae</taxon>
        <taxon>Streptophyta</taxon>
        <taxon>Embryophyta</taxon>
        <taxon>Tracheophyta</taxon>
        <taxon>Spermatophyta</taxon>
        <taxon>Magnoliopsida</taxon>
        <taxon>eudicotyledons</taxon>
        <taxon>Gunneridae</taxon>
        <taxon>Pentapetalae</taxon>
        <taxon>rosids</taxon>
        <taxon>malvids</taxon>
        <taxon>Malvales</taxon>
        <taxon>Malvaceae</taxon>
        <taxon>Malvoideae</taxon>
        <taxon>Hibiscus</taxon>
    </lineage>
</organism>
<protein>
    <submittedName>
        <fullName evidence="13">Transmembrane ascorbate ferrireductase 4</fullName>
    </submittedName>
</protein>
<comment type="cofactor">
    <cofactor evidence="1">
        <name>heme b</name>
        <dbReference type="ChEBI" id="CHEBI:60344"/>
    </cofactor>
</comment>
<evidence type="ECO:0000256" key="4">
    <source>
        <dbReference type="ARBA" id="ARBA00022617"/>
    </source>
</evidence>
<keyword evidence="14" id="KW-1185">Reference proteome</keyword>
<dbReference type="EMBL" id="VEPZ02000964">
    <property type="protein sequence ID" value="KAE8707384.1"/>
    <property type="molecule type" value="Genomic_DNA"/>
</dbReference>
<dbReference type="InterPro" id="IPR043205">
    <property type="entry name" value="CYB561/CYBRD1-like"/>
</dbReference>
<dbReference type="Proteomes" id="UP000436088">
    <property type="component" value="Unassembled WGS sequence"/>
</dbReference>
<keyword evidence="5 11" id="KW-0812">Transmembrane</keyword>
<evidence type="ECO:0000256" key="11">
    <source>
        <dbReference type="SAM" id="Phobius"/>
    </source>
</evidence>
<comment type="subcellular location">
    <subcellularLocation>
        <location evidence="2">Membrane</location>
        <topology evidence="2">Multi-pass membrane protein</topology>
    </subcellularLocation>
</comment>
<dbReference type="GO" id="GO:0016020">
    <property type="term" value="C:membrane"/>
    <property type="evidence" value="ECO:0007669"/>
    <property type="project" value="UniProtKB-SubCell"/>
</dbReference>
<evidence type="ECO:0000259" key="12">
    <source>
        <dbReference type="Pfam" id="PF03188"/>
    </source>
</evidence>
<proteinExistence type="predicted"/>
<keyword evidence="4" id="KW-0349">Heme</keyword>
<name>A0A6A3ARZ3_HIBSY</name>
<keyword evidence="6" id="KW-0479">Metal-binding</keyword>
<feature type="transmembrane region" description="Helical" evidence="11">
    <location>
        <begin position="214"/>
        <end position="235"/>
    </location>
</feature>
<reference evidence="13" key="1">
    <citation type="submission" date="2019-09" db="EMBL/GenBank/DDBJ databases">
        <title>Draft genome information of white flower Hibiscus syriacus.</title>
        <authorList>
            <person name="Kim Y.-M."/>
        </authorList>
    </citation>
    <scope>NUCLEOTIDE SEQUENCE [LARGE SCALE GENOMIC DNA]</scope>
    <source>
        <strain evidence="13">YM2019G1</strain>
    </source>
</reference>
<dbReference type="PANTHER" id="PTHR10106">
    <property type="entry name" value="CYTOCHROME B561-RELATED"/>
    <property type="match status" value="1"/>
</dbReference>
<evidence type="ECO:0000256" key="9">
    <source>
        <dbReference type="ARBA" id="ARBA00023004"/>
    </source>
</evidence>
<keyword evidence="9" id="KW-0408">Iron</keyword>
<gene>
    <name evidence="13" type="ORF">F3Y22_tig00110384pilonHSYRG00702</name>
</gene>
<keyword evidence="10 11" id="KW-0472">Membrane</keyword>
<evidence type="ECO:0000256" key="10">
    <source>
        <dbReference type="ARBA" id="ARBA00023136"/>
    </source>
</evidence>
<sequence>MGEMKRLERFKLGLGIRPPSRSQFVQHGSYPADRELFGYEIRHLALSATCRLCNGDDESMVHECPGTRDIWNLVITADKMDDFMNMPTESWLLANVNGENEFPMDHQNWGYPFPYPLLEDMEKKDAQPGHNMERHHHDKWNWEARIRQIRRELITWRISLPRWLGDNRGEQLPTVLHRGRMSGILVAALVLSWALLFRSSFLPHSPVSSQEDPIFVVLHPLLMVIGFILISAILVHRWLPGSRNLKKAVHLWLQGGFRLRGFWDLDKVPWTTRPCGADDKSKGVAVAYLPRSLHLWLSGDYSGNRAAGDVLAE</sequence>
<dbReference type="Gene3D" id="1.20.120.1770">
    <property type="match status" value="1"/>
</dbReference>
<evidence type="ECO:0000256" key="5">
    <source>
        <dbReference type="ARBA" id="ARBA00022692"/>
    </source>
</evidence>
<evidence type="ECO:0000256" key="1">
    <source>
        <dbReference type="ARBA" id="ARBA00001970"/>
    </source>
</evidence>
<evidence type="ECO:0000256" key="6">
    <source>
        <dbReference type="ARBA" id="ARBA00022723"/>
    </source>
</evidence>
<evidence type="ECO:0000256" key="8">
    <source>
        <dbReference type="ARBA" id="ARBA00022989"/>
    </source>
</evidence>
<evidence type="ECO:0000256" key="2">
    <source>
        <dbReference type="ARBA" id="ARBA00004141"/>
    </source>
</evidence>
<evidence type="ECO:0000256" key="7">
    <source>
        <dbReference type="ARBA" id="ARBA00022982"/>
    </source>
</evidence>
<dbReference type="AlphaFoldDB" id="A0A6A3ARZ3"/>
<keyword evidence="8 11" id="KW-1133">Transmembrane helix</keyword>
<dbReference type="PANTHER" id="PTHR10106:SF41">
    <property type="entry name" value="TRANSMEMBRANE ASCORBATE FERRIREDUCTASE 4-RELATED"/>
    <property type="match status" value="1"/>
</dbReference>
<dbReference type="InterPro" id="IPR006593">
    <property type="entry name" value="Cyt_b561/ferric_Rdtase_TM"/>
</dbReference>
<keyword evidence="3" id="KW-0813">Transport</keyword>
<dbReference type="Pfam" id="PF03188">
    <property type="entry name" value="Cytochrom_B561"/>
    <property type="match status" value="1"/>
</dbReference>
<accession>A0A6A3ARZ3</accession>
<feature type="domain" description="Cytochrome b561" evidence="12">
    <location>
        <begin position="218"/>
        <end position="254"/>
    </location>
</feature>
<comment type="caution">
    <text evidence="13">The sequence shown here is derived from an EMBL/GenBank/DDBJ whole genome shotgun (WGS) entry which is preliminary data.</text>
</comment>
<evidence type="ECO:0000256" key="3">
    <source>
        <dbReference type="ARBA" id="ARBA00022448"/>
    </source>
</evidence>
<feature type="transmembrane region" description="Helical" evidence="11">
    <location>
        <begin position="183"/>
        <end position="202"/>
    </location>
</feature>
<evidence type="ECO:0000313" key="14">
    <source>
        <dbReference type="Proteomes" id="UP000436088"/>
    </source>
</evidence>
<dbReference type="GO" id="GO:0016491">
    <property type="term" value="F:oxidoreductase activity"/>
    <property type="evidence" value="ECO:0007669"/>
    <property type="project" value="InterPro"/>
</dbReference>